<evidence type="ECO:0000256" key="1">
    <source>
        <dbReference type="SAM" id="MobiDB-lite"/>
    </source>
</evidence>
<reference evidence="2 3" key="1">
    <citation type="submission" date="2024-02" db="EMBL/GenBank/DDBJ databases">
        <title>Janibacter sp. nov., isolated from gut of marine sandworm.</title>
        <authorList>
            <person name="Kim B."/>
            <person name="Jun M.O."/>
            <person name="Shin N.-R."/>
        </authorList>
    </citation>
    <scope>NUCLEOTIDE SEQUENCE [LARGE SCALE GENOMIC DNA]</scope>
    <source>
        <strain evidence="2 3">A1S7</strain>
    </source>
</reference>
<dbReference type="Proteomes" id="UP001382727">
    <property type="component" value="Chromosome"/>
</dbReference>
<evidence type="ECO:0000313" key="3">
    <source>
        <dbReference type="Proteomes" id="UP001382727"/>
    </source>
</evidence>
<sequence>MPPSHPRPQDAATLVDALTATGDHCAADGEELIDHMVTVGDHTTQTALETTIDAAVDVLRELSATCRELALALSADAAPAHRPGRDTERVQRPR</sequence>
<gene>
    <name evidence="2" type="ORF">V1351_11295</name>
</gene>
<name>A0ABZ2MEZ1_9MICO</name>
<keyword evidence="3" id="KW-1185">Reference proteome</keyword>
<organism evidence="2 3">
    <name type="scientific">Janibacter alittae</name>
    <dbReference type="NCBI Taxonomy" id="3115209"/>
    <lineage>
        <taxon>Bacteria</taxon>
        <taxon>Bacillati</taxon>
        <taxon>Actinomycetota</taxon>
        <taxon>Actinomycetes</taxon>
        <taxon>Micrococcales</taxon>
        <taxon>Intrasporangiaceae</taxon>
        <taxon>Janibacter</taxon>
    </lineage>
</organism>
<dbReference type="RefSeq" id="WP_338748256.1">
    <property type="nucleotide sequence ID" value="NZ_CP144913.1"/>
</dbReference>
<dbReference type="EMBL" id="CP144913">
    <property type="protein sequence ID" value="WXB75530.1"/>
    <property type="molecule type" value="Genomic_DNA"/>
</dbReference>
<accession>A0ABZ2MEZ1</accession>
<evidence type="ECO:0000313" key="2">
    <source>
        <dbReference type="EMBL" id="WXB75530.1"/>
    </source>
</evidence>
<feature type="compositionally biased region" description="Basic and acidic residues" evidence="1">
    <location>
        <begin position="83"/>
        <end position="94"/>
    </location>
</feature>
<proteinExistence type="predicted"/>
<protein>
    <submittedName>
        <fullName evidence="2">Uncharacterized protein</fullName>
    </submittedName>
</protein>
<feature type="region of interest" description="Disordered" evidence="1">
    <location>
        <begin position="75"/>
        <end position="94"/>
    </location>
</feature>